<evidence type="ECO:0000313" key="2">
    <source>
        <dbReference type="EnsemblPlants" id="OBART04G17570.1"/>
    </source>
</evidence>
<dbReference type="PaxDb" id="65489-OBART04G17570.1"/>
<dbReference type="Gramene" id="OBART04G17570.1">
    <property type="protein sequence ID" value="OBART04G17570.1"/>
    <property type="gene ID" value="OBART04G17570"/>
</dbReference>
<protein>
    <submittedName>
        <fullName evidence="2">Uncharacterized protein</fullName>
    </submittedName>
</protein>
<keyword evidence="1" id="KW-1133">Transmembrane helix</keyword>
<organism evidence="2">
    <name type="scientific">Oryza barthii</name>
    <dbReference type="NCBI Taxonomy" id="65489"/>
    <lineage>
        <taxon>Eukaryota</taxon>
        <taxon>Viridiplantae</taxon>
        <taxon>Streptophyta</taxon>
        <taxon>Embryophyta</taxon>
        <taxon>Tracheophyta</taxon>
        <taxon>Spermatophyta</taxon>
        <taxon>Magnoliopsida</taxon>
        <taxon>Liliopsida</taxon>
        <taxon>Poales</taxon>
        <taxon>Poaceae</taxon>
        <taxon>BOP clade</taxon>
        <taxon>Oryzoideae</taxon>
        <taxon>Oryzeae</taxon>
        <taxon>Oryzinae</taxon>
        <taxon>Oryza</taxon>
    </lineage>
</organism>
<sequence>MKITTGDRKEKRNVGFKIPKKKFRFCVRDEYGTKALAEQVMVKSTSLWREIELRTETRMITAFFYHGCGLRTWSAYRQNIPIFNKLHAALNNILRRYKSRRVEIGLFYLQSNMKCFQFTVRSPLDNNNEFLKKLRKIKAHECNMREDNAEKTGSLSPIIMGTLRLVSKRHVLGFMFVIFLSCVIIFL</sequence>
<keyword evidence="1" id="KW-0812">Transmembrane</keyword>
<dbReference type="Proteomes" id="UP000026960">
    <property type="component" value="Chromosome 4"/>
</dbReference>
<reference evidence="2" key="2">
    <citation type="submission" date="2015-03" db="UniProtKB">
        <authorList>
            <consortium name="EnsemblPlants"/>
        </authorList>
    </citation>
    <scope>IDENTIFICATION</scope>
</reference>
<feature type="transmembrane region" description="Helical" evidence="1">
    <location>
        <begin position="170"/>
        <end position="186"/>
    </location>
</feature>
<proteinExistence type="predicted"/>
<dbReference type="HOGENOM" id="CLU_124663_0_0_1"/>
<dbReference type="AlphaFoldDB" id="A0A0D3FXJ7"/>
<name>A0A0D3FXJ7_9ORYZ</name>
<evidence type="ECO:0000313" key="3">
    <source>
        <dbReference type="Proteomes" id="UP000026960"/>
    </source>
</evidence>
<dbReference type="eggNOG" id="ENOG502R4S3">
    <property type="taxonomic scope" value="Eukaryota"/>
</dbReference>
<keyword evidence="1" id="KW-0472">Membrane</keyword>
<dbReference type="EnsemblPlants" id="OBART04G17570.1">
    <property type="protein sequence ID" value="OBART04G17570.1"/>
    <property type="gene ID" value="OBART04G17570"/>
</dbReference>
<accession>A0A0D3FXJ7</accession>
<keyword evidence="3" id="KW-1185">Reference proteome</keyword>
<evidence type="ECO:0000256" key="1">
    <source>
        <dbReference type="SAM" id="Phobius"/>
    </source>
</evidence>
<reference evidence="2" key="1">
    <citation type="journal article" date="2009" name="Rice">
        <title>De Novo Next Generation Sequencing of Plant Genomes.</title>
        <authorList>
            <person name="Rounsley S."/>
            <person name="Marri P.R."/>
            <person name="Yu Y."/>
            <person name="He R."/>
            <person name="Sisneros N."/>
            <person name="Goicoechea J.L."/>
            <person name="Lee S.J."/>
            <person name="Angelova A."/>
            <person name="Kudrna D."/>
            <person name="Luo M."/>
            <person name="Affourtit J."/>
            <person name="Desany B."/>
            <person name="Knight J."/>
            <person name="Niazi F."/>
            <person name="Egholm M."/>
            <person name="Wing R.A."/>
        </authorList>
    </citation>
    <scope>NUCLEOTIDE SEQUENCE [LARGE SCALE GENOMIC DNA]</scope>
    <source>
        <strain evidence="2">cv. IRGC 105608</strain>
    </source>
</reference>